<dbReference type="EMBL" id="JAPMLT010000002">
    <property type="protein sequence ID" value="MCX7569663.1"/>
    <property type="molecule type" value="Genomic_DNA"/>
</dbReference>
<dbReference type="Proteomes" id="UP001208017">
    <property type="component" value="Unassembled WGS sequence"/>
</dbReference>
<protein>
    <submittedName>
        <fullName evidence="1">Uncharacterized protein</fullName>
    </submittedName>
</protein>
<comment type="caution">
    <text evidence="1">The sequence shown here is derived from an EMBL/GenBank/DDBJ whole genome shotgun (WGS) entry which is preliminary data.</text>
</comment>
<keyword evidence="2" id="KW-1185">Reference proteome</keyword>
<sequence length="84" mass="9411">MTRKADLQPDRFARHGGVHFTQNAPAGQINDYIRNLPEDKRESLFEVLDELNQAGMITLNNDGVFADPHGNLHGTEGCYDGRDE</sequence>
<reference evidence="1 2" key="1">
    <citation type="submission" date="2022-11" db="EMBL/GenBank/DDBJ databases">
        <title>Study of microbial diversity in lake waters.</title>
        <authorList>
            <person name="Zhang J."/>
        </authorList>
    </citation>
    <scope>NUCLEOTIDE SEQUENCE [LARGE SCALE GENOMIC DNA]</scope>
    <source>
        <strain evidence="1 2">DT12</strain>
    </source>
</reference>
<name>A0ABT3X115_9BACL</name>
<organism evidence="1 2">
    <name type="scientific">Tumebacillus lacus</name>
    <dbReference type="NCBI Taxonomy" id="2995335"/>
    <lineage>
        <taxon>Bacteria</taxon>
        <taxon>Bacillati</taxon>
        <taxon>Bacillota</taxon>
        <taxon>Bacilli</taxon>
        <taxon>Bacillales</taxon>
        <taxon>Alicyclobacillaceae</taxon>
        <taxon>Tumebacillus</taxon>
    </lineage>
</organism>
<gene>
    <name evidence="1" type="ORF">OS242_06775</name>
</gene>
<evidence type="ECO:0000313" key="2">
    <source>
        <dbReference type="Proteomes" id="UP001208017"/>
    </source>
</evidence>
<dbReference type="RefSeq" id="WP_267150896.1">
    <property type="nucleotide sequence ID" value="NZ_JAPMLT010000002.1"/>
</dbReference>
<evidence type="ECO:0000313" key="1">
    <source>
        <dbReference type="EMBL" id="MCX7569663.1"/>
    </source>
</evidence>
<accession>A0ABT3X115</accession>
<proteinExistence type="predicted"/>